<dbReference type="GO" id="GO:0006313">
    <property type="term" value="P:DNA transposition"/>
    <property type="evidence" value="ECO:0007669"/>
    <property type="project" value="InterPro"/>
</dbReference>
<accession>A0AAW5S5B5</accession>
<reference evidence="3" key="2">
    <citation type="journal article" date="2022" name="BMC Genomics">
        <title>Comparative genome analysis of mycobacteria focusing on tRNA and non-coding RNA.</title>
        <authorList>
            <person name="Behra P.R.K."/>
            <person name="Pettersson B.M.F."/>
            <person name="Ramesh M."/>
            <person name="Das S."/>
            <person name="Dasgupta S."/>
            <person name="Kirsebom L.A."/>
        </authorList>
    </citation>
    <scope>NUCLEOTIDE SEQUENCE</scope>
    <source>
        <strain evidence="3">DSM 45439</strain>
    </source>
</reference>
<dbReference type="PANTHER" id="PTHR33055">
    <property type="entry name" value="TRANSPOSASE FOR INSERTION SEQUENCE ELEMENT IS1111A"/>
    <property type="match status" value="1"/>
</dbReference>
<comment type="caution">
    <text evidence="3">The sequence shown here is derived from an EMBL/GenBank/DDBJ whole genome shotgun (WGS) entry which is preliminary data.</text>
</comment>
<dbReference type="Proteomes" id="UP001207588">
    <property type="component" value="Unassembled WGS sequence"/>
</dbReference>
<dbReference type="RefSeq" id="WP_167380273.1">
    <property type="nucleotide sequence ID" value="NZ_JACKTG010000032.1"/>
</dbReference>
<organism evidence="3 4">
    <name type="scientific">Mycobacterium bouchedurhonense</name>
    <dbReference type="NCBI Taxonomy" id="701041"/>
    <lineage>
        <taxon>Bacteria</taxon>
        <taxon>Bacillati</taxon>
        <taxon>Actinomycetota</taxon>
        <taxon>Actinomycetes</taxon>
        <taxon>Mycobacteriales</taxon>
        <taxon>Mycobacteriaceae</taxon>
        <taxon>Mycobacterium</taxon>
        <taxon>Mycobacterium avium complex (MAC)</taxon>
    </lineage>
</organism>
<feature type="domain" description="Transposase IS110-like N-terminal" evidence="2">
    <location>
        <begin position="27"/>
        <end position="139"/>
    </location>
</feature>
<dbReference type="PANTHER" id="PTHR33055:SF16">
    <property type="entry name" value="TRANSPOSASE FOR INSERTION SEQUENCE ELEMENT IS1547"/>
    <property type="match status" value="1"/>
</dbReference>
<feature type="region of interest" description="Disordered" evidence="1">
    <location>
        <begin position="1"/>
        <end position="24"/>
    </location>
</feature>
<dbReference type="Pfam" id="PF01548">
    <property type="entry name" value="DEDD_Tnp_IS110"/>
    <property type="match status" value="1"/>
</dbReference>
<dbReference type="GO" id="GO:0003677">
    <property type="term" value="F:DNA binding"/>
    <property type="evidence" value="ECO:0007669"/>
    <property type="project" value="InterPro"/>
</dbReference>
<reference evidence="3" key="1">
    <citation type="submission" date="2020-07" db="EMBL/GenBank/DDBJ databases">
        <authorList>
            <person name="Pettersson B.M.F."/>
            <person name="Behra P.R.K."/>
            <person name="Ramesh M."/>
            <person name="Das S."/>
            <person name="Dasgupta S."/>
            <person name="Kirsebom L.A."/>
        </authorList>
    </citation>
    <scope>NUCLEOTIDE SEQUENCE</scope>
    <source>
        <strain evidence="3">DSM 45439</strain>
    </source>
</reference>
<dbReference type="InterPro" id="IPR002525">
    <property type="entry name" value="Transp_IS110-like_N"/>
</dbReference>
<evidence type="ECO:0000259" key="2">
    <source>
        <dbReference type="Pfam" id="PF01548"/>
    </source>
</evidence>
<evidence type="ECO:0000256" key="1">
    <source>
        <dbReference type="SAM" id="MobiDB-lite"/>
    </source>
</evidence>
<evidence type="ECO:0000313" key="3">
    <source>
        <dbReference type="EMBL" id="MCV6990185.1"/>
    </source>
</evidence>
<dbReference type="AlphaFoldDB" id="A0AAW5S5B5"/>
<sequence length="143" mass="15935">MKRNLRPCSLFTPDSGHDPDEGPERLRVKATRRDYQKLLAWGQRLPDRTWAIEGAHGLGRHLAQFLVAAGENVVDVPAFLSARVRELSRGRGRKTDEIDALAAARAAQDAEHLHPVLVEDKSKVVSMLNERRANLTGQRNPDG</sequence>
<feature type="compositionally biased region" description="Basic and acidic residues" evidence="1">
    <location>
        <begin position="15"/>
        <end position="24"/>
    </location>
</feature>
<evidence type="ECO:0000313" key="4">
    <source>
        <dbReference type="Proteomes" id="UP001207588"/>
    </source>
</evidence>
<dbReference type="InterPro" id="IPR047650">
    <property type="entry name" value="Transpos_IS110"/>
</dbReference>
<name>A0AAW5S5B5_MYCBC</name>
<protein>
    <submittedName>
        <fullName evidence="3">Transposase</fullName>
    </submittedName>
</protein>
<gene>
    <name evidence="3" type="ORF">H7I91_12915</name>
</gene>
<proteinExistence type="predicted"/>
<dbReference type="EMBL" id="JACKTG010000032">
    <property type="protein sequence ID" value="MCV6990185.1"/>
    <property type="molecule type" value="Genomic_DNA"/>
</dbReference>
<dbReference type="GO" id="GO:0004803">
    <property type="term" value="F:transposase activity"/>
    <property type="evidence" value="ECO:0007669"/>
    <property type="project" value="InterPro"/>
</dbReference>